<protein>
    <submittedName>
        <fullName evidence="1">Uncharacterized protein</fullName>
    </submittedName>
</protein>
<proteinExistence type="predicted"/>
<dbReference type="AlphaFoldDB" id="A0A2S0VLR9"/>
<evidence type="ECO:0000313" key="1">
    <source>
        <dbReference type="EMBL" id="AWB65153.1"/>
    </source>
</evidence>
<accession>A0A2S0VLR9</accession>
<keyword evidence="2" id="KW-1185">Reference proteome</keyword>
<dbReference type="KEGG" id="cate:C2869_01255"/>
<dbReference type="EMBL" id="CP026604">
    <property type="protein sequence ID" value="AWB65153.1"/>
    <property type="molecule type" value="Genomic_DNA"/>
</dbReference>
<gene>
    <name evidence="1" type="ORF">C2869_01255</name>
</gene>
<evidence type="ECO:0000313" key="2">
    <source>
        <dbReference type="Proteomes" id="UP000244441"/>
    </source>
</evidence>
<sequence>MASWCYFLAQNNQRLENLQHQILIFNYVKHLANARISGAKCLAIISEARTQPSFLRPTLMRLL</sequence>
<dbReference type="Proteomes" id="UP000244441">
    <property type="component" value="Chromosome"/>
</dbReference>
<name>A0A2S0VLR9_9ALTE</name>
<reference evidence="1 2" key="1">
    <citation type="submission" date="2018-01" db="EMBL/GenBank/DDBJ databases">
        <title>Genome sequence of a Cantenovulum-like bacteria.</title>
        <authorList>
            <person name="Tan W.R."/>
            <person name="Lau N.-S."/>
            <person name="Go F."/>
            <person name="Amirul A.-A.A."/>
        </authorList>
    </citation>
    <scope>NUCLEOTIDE SEQUENCE [LARGE SCALE GENOMIC DNA]</scope>
    <source>
        <strain evidence="1 2">CCB-QB4</strain>
    </source>
</reference>
<organism evidence="1 2">
    <name type="scientific">Saccharobesus litoralis</name>
    <dbReference type="NCBI Taxonomy" id="2172099"/>
    <lineage>
        <taxon>Bacteria</taxon>
        <taxon>Pseudomonadati</taxon>
        <taxon>Pseudomonadota</taxon>
        <taxon>Gammaproteobacteria</taxon>
        <taxon>Alteromonadales</taxon>
        <taxon>Alteromonadaceae</taxon>
        <taxon>Saccharobesus</taxon>
    </lineage>
</organism>